<evidence type="ECO:0000313" key="1">
    <source>
        <dbReference type="EMBL" id="MBB5429800.1"/>
    </source>
</evidence>
<organism evidence="1 2">
    <name type="scientific">Paraburkholderia atlantica</name>
    <dbReference type="NCBI Taxonomy" id="2654982"/>
    <lineage>
        <taxon>Bacteria</taxon>
        <taxon>Pseudomonadati</taxon>
        <taxon>Pseudomonadota</taxon>
        <taxon>Betaproteobacteria</taxon>
        <taxon>Burkholderiales</taxon>
        <taxon>Burkholderiaceae</taxon>
        <taxon>Paraburkholderia</taxon>
    </lineage>
</organism>
<name>A0A7W8Q147_PARAM</name>
<protein>
    <submittedName>
        <fullName evidence="1">Uncharacterized protein</fullName>
    </submittedName>
</protein>
<dbReference type="EMBL" id="JACHDD010000057">
    <property type="protein sequence ID" value="MBB5429800.1"/>
    <property type="molecule type" value="Genomic_DNA"/>
</dbReference>
<dbReference type="Proteomes" id="UP000592780">
    <property type="component" value="Unassembled WGS sequence"/>
</dbReference>
<evidence type="ECO:0000313" key="2">
    <source>
        <dbReference type="Proteomes" id="UP000592780"/>
    </source>
</evidence>
<accession>A0A7W8Q147</accession>
<comment type="caution">
    <text evidence="1">The sequence shown here is derived from an EMBL/GenBank/DDBJ whole genome shotgun (WGS) entry which is preliminary data.</text>
</comment>
<dbReference type="AlphaFoldDB" id="A0A7W8Q147"/>
<keyword evidence="2" id="KW-1185">Reference proteome</keyword>
<reference evidence="1 2" key="1">
    <citation type="submission" date="2020-08" db="EMBL/GenBank/DDBJ databases">
        <title>Genomic Encyclopedia of Type Strains, Phase IV (KMG-V): Genome sequencing to study the core and pangenomes of soil and plant-associated prokaryotes.</title>
        <authorList>
            <person name="Whitman W."/>
        </authorList>
    </citation>
    <scope>NUCLEOTIDE SEQUENCE [LARGE SCALE GENOMIC DNA]</scope>
    <source>
        <strain evidence="1 2">JPY158</strain>
    </source>
</reference>
<gene>
    <name evidence="1" type="ORF">HDG40_008003</name>
</gene>
<proteinExistence type="predicted"/>
<sequence length="78" mass="8458">MATQHLIGQHRGRKQQSARRIEALLEEVDDHAAAYGLGVTTHIATPSLAMQLVLATIGRGTLVFVNLANAFPMSTSFR</sequence>